<dbReference type="RefSeq" id="WP_091509733.1">
    <property type="nucleotide sequence ID" value="NZ_CBDQZW010000005.1"/>
</dbReference>
<dbReference type="InterPro" id="IPR025996">
    <property type="entry name" value="MT1864/Rv1816-like_C"/>
</dbReference>
<organism evidence="6 7">
    <name type="scientific">Amycolatopsis sacchari</name>
    <dbReference type="NCBI Taxonomy" id="115433"/>
    <lineage>
        <taxon>Bacteria</taxon>
        <taxon>Bacillati</taxon>
        <taxon>Actinomycetota</taxon>
        <taxon>Actinomycetes</taxon>
        <taxon>Pseudonocardiales</taxon>
        <taxon>Pseudonocardiaceae</taxon>
        <taxon>Amycolatopsis</taxon>
    </lineage>
</organism>
<dbReference type="Proteomes" id="UP000199025">
    <property type="component" value="Unassembled WGS sequence"/>
</dbReference>
<dbReference type="PROSITE" id="PS50977">
    <property type="entry name" value="HTH_TETR_2"/>
    <property type="match status" value="1"/>
</dbReference>
<dbReference type="Gene3D" id="1.10.357.10">
    <property type="entry name" value="Tetracycline Repressor, domain 2"/>
    <property type="match status" value="1"/>
</dbReference>
<dbReference type="Pfam" id="PF13305">
    <property type="entry name" value="TetR_C_33"/>
    <property type="match status" value="1"/>
</dbReference>
<dbReference type="EMBL" id="FORP01000011">
    <property type="protein sequence ID" value="SFJ97361.1"/>
    <property type="molecule type" value="Genomic_DNA"/>
</dbReference>
<dbReference type="GO" id="GO:0000976">
    <property type="term" value="F:transcription cis-regulatory region binding"/>
    <property type="evidence" value="ECO:0007669"/>
    <property type="project" value="TreeGrafter"/>
</dbReference>
<keyword evidence="1" id="KW-0805">Transcription regulation</keyword>
<dbReference type="InterPro" id="IPR001647">
    <property type="entry name" value="HTH_TetR"/>
</dbReference>
<evidence type="ECO:0000313" key="7">
    <source>
        <dbReference type="Proteomes" id="UP000199025"/>
    </source>
</evidence>
<dbReference type="PANTHER" id="PTHR30055:SF220">
    <property type="entry name" value="TETR-FAMILY REGULATORY PROTEIN"/>
    <property type="match status" value="1"/>
</dbReference>
<evidence type="ECO:0000256" key="4">
    <source>
        <dbReference type="PROSITE-ProRule" id="PRU00335"/>
    </source>
</evidence>
<gene>
    <name evidence="6" type="ORF">SAMN05421835_111153</name>
</gene>
<protein>
    <submittedName>
        <fullName evidence="6">DNA-binding transcriptional regulator, AcrR family</fullName>
    </submittedName>
</protein>
<dbReference type="SUPFAM" id="SSF48498">
    <property type="entry name" value="Tetracyclin repressor-like, C-terminal domain"/>
    <property type="match status" value="1"/>
</dbReference>
<dbReference type="InterPro" id="IPR050109">
    <property type="entry name" value="HTH-type_TetR-like_transc_reg"/>
</dbReference>
<feature type="domain" description="HTH tetR-type" evidence="5">
    <location>
        <begin position="20"/>
        <end position="81"/>
    </location>
</feature>
<name>A0A1I3VT87_9PSEU</name>
<dbReference type="SUPFAM" id="SSF46689">
    <property type="entry name" value="Homeodomain-like"/>
    <property type="match status" value="1"/>
</dbReference>
<evidence type="ECO:0000256" key="3">
    <source>
        <dbReference type="ARBA" id="ARBA00023163"/>
    </source>
</evidence>
<proteinExistence type="predicted"/>
<dbReference type="PANTHER" id="PTHR30055">
    <property type="entry name" value="HTH-TYPE TRANSCRIPTIONAL REGULATOR RUTR"/>
    <property type="match status" value="1"/>
</dbReference>
<keyword evidence="7" id="KW-1185">Reference proteome</keyword>
<dbReference type="STRING" id="115433.SAMN05421835_111153"/>
<dbReference type="GO" id="GO:0003700">
    <property type="term" value="F:DNA-binding transcription factor activity"/>
    <property type="evidence" value="ECO:0007669"/>
    <property type="project" value="TreeGrafter"/>
</dbReference>
<keyword evidence="2 4" id="KW-0238">DNA-binding</keyword>
<sequence length="205" mass="21889">MPDQPNPSPVRTRNRWGEGERLRGEILAAASRLLSGLGGEDGLTIRGVARAAGIAPASIYQHFADRAALVRGLREHEFARLRSLMREADARPPEHDVVARVRAQLHAYCAFAIDNPGHYRLMLSGRSPAEGSPRGPLADVFAALTEAFERCAAAGHTLRIPSDRAAVIVFVGAHGRVALLHSNPGGPGAPAVRSFVDELVALVFA</sequence>
<dbReference type="OrthoDB" id="8222629at2"/>
<evidence type="ECO:0000313" key="6">
    <source>
        <dbReference type="EMBL" id="SFJ97361.1"/>
    </source>
</evidence>
<dbReference type="Pfam" id="PF00440">
    <property type="entry name" value="TetR_N"/>
    <property type="match status" value="1"/>
</dbReference>
<reference evidence="6 7" key="1">
    <citation type="submission" date="2016-10" db="EMBL/GenBank/DDBJ databases">
        <authorList>
            <person name="de Groot N.N."/>
        </authorList>
    </citation>
    <scope>NUCLEOTIDE SEQUENCE [LARGE SCALE GENOMIC DNA]</scope>
    <source>
        <strain evidence="6 7">DSM 44468</strain>
    </source>
</reference>
<dbReference type="AlphaFoldDB" id="A0A1I3VT87"/>
<dbReference type="InterPro" id="IPR036271">
    <property type="entry name" value="Tet_transcr_reg_TetR-rel_C_sf"/>
</dbReference>
<accession>A0A1I3VT87</accession>
<evidence type="ECO:0000259" key="5">
    <source>
        <dbReference type="PROSITE" id="PS50977"/>
    </source>
</evidence>
<feature type="DNA-binding region" description="H-T-H motif" evidence="4">
    <location>
        <begin position="44"/>
        <end position="63"/>
    </location>
</feature>
<dbReference type="InterPro" id="IPR009057">
    <property type="entry name" value="Homeodomain-like_sf"/>
</dbReference>
<evidence type="ECO:0000256" key="2">
    <source>
        <dbReference type="ARBA" id="ARBA00023125"/>
    </source>
</evidence>
<keyword evidence="3" id="KW-0804">Transcription</keyword>
<evidence type="ECO:0000256" key="1">
    <source>
        <dbReference type="ARBA" id="ARBA00023015"/>
    </source>
</evidence>